<evidence type="ECO:0000256" key="6">
    <source>
        <dbReference type="ARBA" id="ARBA00023004"/>
    </source>
</evidence>
<dbReference type="GeneID" id="82190216"/>
<evidence type="ECO:0000256" key="5">
    <source>
        <dbReference type="ARBA" id="ARBA00022723"/>
    </source>
</evidence>
<dbReference type="SFLD" id="SFLDF00274">
    <property type="entry name" value="ribosomal_protein_S12_methylth"/>
    <property type="match status" value="1"/>
</dbReference>
<evidence type="ECO:0000256" key="7">
    <source>
        <dbReference type="ARBA" id="ARBA00023014"/>
    </source>
</evidence>
<feature type="domain" description="Radical SAM core" evidence="11">
    <location>
        <begin position="152"/>
        <end position="383"/>
    </location>
</feature>
<dbReference type="HAMAP" id="MF_01865">
    <property type="entry name" value="MTTase_RimO"/>
    <property type="match status" value="1"/>
</dbReference>
<feature type="binding site" evidence="8">
    <location>
        <position position="170"/>
    </location>
    <ligand>
        <name>[4Fe-4S] cluster</name>
        <dbReference type="ChEBI" id="CHEBI:49883"/>
        <label>2</label>
        <note>4Fe-4S-S-AdoMet</note>
    </ligand>
</feature>
<evidence type="ECO:0000256" key="4">
    <source>
        <dbReference type="ARBA" id="ARBA00022691"/>
    </source>
</evidence>
<keyword evidence="3 8" id="KW-0808">Transferase</keyword>
<dbReference type="InterPro" id="IPR020612">
    <property type="entry name" value="Methylthiotransferase_CS"/>
</dbReference>
<evidence type="ECO:0000259" key="10">
    <source>
        <dbReference type="PROSITE" id="PS51449"/>
    </source>
</evidence>
<dbReference type="SFLD" id="SFLDG01061">
    <property type="entry name" value="methylthiotransferase"/>
    <property type="match status" value="1"/>
</dbReference>
<dbReference type="Gene3D" id="3.40.50.12160">
    <property type="entry name" value="Methylthiotransferase, N-terminal domain"/>
    <property type="match status" value="1"/>
</dbReference>
<sequence>MTDQVSGASAVATAEPCGRISLITMGCAKNEVDSAAMARALSEAGYDTSASPDEADVVIVNTCSFIQSATEESLEAIFETAALPAVERGDAALIVAGCMPARYGDDLAEELTEARAFVPCSKEDDIVAVVDGILGYVRGTEPLPRTVSAPAQAGSVFAYVKISDGCDRFCSYCTIPAIRGRYHSFPFEDIYREVERARADGAREIDLIAQDTGRWGQDLPGDRDLAWLVNELSEAFPDTWFRVMYLQPEGVTDALLSVMAARDNVCPYLDIPLQHVSAPLLRAMNRAGSAEKFHELIERIRAAVPDITLRTTLIAGFPGETDEQFEALCDFVAEEPFDYVGVFPYSREEGTAAFDLPGQLDEDEKAERAQVLRDAADACCVPRIAERIGRVMPVLVEGCEEDGQRYGRAQCQAPEVDGVTFVSEGEPGDVVEVVIADTLLYEMEGE</sequence>
<keyword evidence="4 8" id="KW-0949">S-adenosyl-L-methionine</keyword>
<dbReference type="GO" id="GO:0005829">
    <property type="term" value="C:cytosol"/>
    <property type="evidence" value="ECO:0007669"/>
    <property type="project" value="TreeGrafter"/>
</dbReference>
<dbReference type="InterPro" id="IPR012340">
    <property type="entry name" value="NA-bd_OB-fold"/>
</dbReference>
<dbReference type="RefSeq" id="WP_016308845.1">
    <property type="nucleotide sequence ID" value="NZ_KE159646.1"/>
</dbReference>
<dbReference type="PANTHER" id="PTHR43837:SF1">
    <property type="entry name" value="RIBOSOMAL PROTEIN US12 METHYLTHIOTRANSFERASE RIMO"/>
    <property type="match status" value="1"/>
</dbReference>
<keyword evidence="6 8" id="KW-0408">Iron</keyword>
<feature type="binding site" evidence="8">
    <location>
        <position position="166"/>
    </location>
    <ligand>
        <name>[4Fe-4S] cluster</name>
        <dbReference type="ChEBI" id="CHEBI:49883"/>
        <label>2</label>
        <note>4Fe-4S-S-AdoMet</note>
    </ligand>
</feature>
<dbReference type="GO" id="GO:0051539">
    <property type="term" value="F:4 iron, 4 sulfur cluster binding"/>
    <property type="evidence" value="ECO:0007669"/>
    <property type="project" value="UniProtKB-UniRule"/>
</dbReference>
<dbReference type="EMBL" id="ASSY01000005">
    <property type="protein sequence ID" value="EOS52581.1"/>
    <property type="molecule type" value="Genomic_DNA"/>
</dbReference>
<dbReference type="GO" id="GO:0035600">
    <property type="term" value="P:tRNA methylthiolation"/>
    <property type="evidence" value="ECO:0007669"/>
    <property type="project" value="UniProtKB-ARBA"/>
</dbReference>
<dbReference type="GO" id="GO:0005840">
    <property type="term" value="C:ribosome"/>
    <property type="evidence" value="ECO:0007669"/>
    <property type="project" value="UniProtKB-KW"/>
</dbReference>
<dbReference type="CDD" id="cd01335">
    <property type="entry name" value="Radical_SAM"/>
    <property type="match status" value="1"/>
</dbReference>
<evidence type="ECO:0000313" key="12">
    <source>
        <dbReference type="EMBL" id="EOS52581.1"/>
    </source>
</evidence>
<dbReference type="AlphaFoldDB" id="R9L2A7"/>
<proteinExistence type="inferred from homology"/>
<feature type="binding site" evidence="8">
    <location>
        <position position="63"/>
    </location>
    <ligand>
        <name>[4Fe-4S] cluster</name>
        <dbReference type="ChEBI" id="CHEBI:49883"/>
        <label>1</label>
    </ligand>
</feature>
<comment type="caution">
    <text evidence="12">The sequence shown here is derived from an EMBL/GenBank/DDBJ whole genome shotgun (WGS) entry which is preliminary data.</text>
</comment>
<gene>
    <name evidence="8" type="primary">rimO</name>
    <name evidence="12" type="ORF">C811_00617</name>
</gene>
<feature type="binding site" evidence="8">
    <location>
        <position position="27"/>
    </location>
    <ligand>
        <name>[4Fe-4S] cluster</name>
        <dbReference type="ChEBI" id="CHEBI:49883"/>
        <label>1</label>
    </ligand>
</feature>
<dbReference type="SUPFAM" id="SSF102114">
    <property type="entry name" value="Radical SAM enzymes"/>
    <property type="match status" value="1"/>
</dbReference>
<dbReference type="NCBIfam" id="TIGR00089">
    <property type="entry name" value="MiaB/RimO family radical SAM methylthiotransferase"/>
    <property type="match status" value="1"/>
</dbReference>
<dbReference type="InterPro" id="IPR023404">
    <property type="entry name" value="rSAM_horseshoe"/>
</dbReference>
<dbReference type="PROSITE" id="PS01278">
    <property type="entry name" value="MTTASE_RADICAL"/>
    <property type="match status" value="1"/>
</dbReference>
<keyword evidence="7 8" id="KW-0411">Iron-sulfur</keyword>
<dbReference type="HOGENOM" id="CLU_018697_0_1_11"/>
<name>R9L2A7_9ACTN</name>
<evidence type="ECO:0000259" key="11">
    <source>
        <dbReference type="PROSITE" id="PS51918"/>
    </source>
</evidence>
<reference evidence="12 13" key="1">
    <citation type="submission" date="2013-04" db="EMBL/GenBank/DDBJ databases">
        <title>The Genome Sequence of Enterorhabdus caecimuris B7.</title>
        <authorList>
            <consortium name="The Broad Institute Genomics Platform"/>
            <consortium name="The Broad Institute Genome Sequencing Center for Infectious Disease"/>
            <person name="Earl A."/>
            <person name="Xavier R."/>
            <person name="Elson C."/>
            <person name="Duck W."/>
            <person name="Walker B."/>
            <person name="Young S."/>
            <person name="Zeng Q."/>
            <person name="Gargeya S."/>
            <person name="Fitzgerald M."/>
            <person name="Haas B."/>
            <person name="Abouelleil A."/>
            <person name="Allen A.W."/>
            <person name="Alvarado L."/>
            <person name="Arachchi H.M."/>
            <person name="Berlin A.M."/>
            <person name="Chapman S.B."/>
            <person name="Gainer-Dewar J."/>
            <person name="Goldberg J."/>
            <person name="Griggs A."/>
            <person name="Gujja S."/>
            <person name="Hansen M."/>
            <person name="Howarth C."/>
            <person name="Imamovic A."/>
            <person name="Ireland A."/>
            <person name="Larimer J."/>
            <person name="McCowan C."/>
            <person name="Murphy C."/>
            <person name="Pearson M."/>
            <person name="Poon T.W."/>
            <person name="Priest M."/>
            <person name="Roberts A."/>
            <person name="Saif S."/>
            <person name="Shea T."/>
            <person name="Sisk P."/>
            <person name="Sykes S."/>
            <person name="Wortman J."/>
            <person name="Nusbaum C."/>
            <person name="Birren B."/>
        </authorList>
    </citation>
    <scope>NUCLEOTIDE SEQUENCE [LARGE SCALE GENOMIC DNA]</scope>
    <source>
        <strain evidence="12 13">B7</strain>
    </source>
</reference>
<dbReference type="PROSITE" id="PS50926">
    <property type="entry name" value="TRAM"/>
    <property type="match status" value="1"/>
</dbReference>
<dbReference type="InterPro" id="IPR058240">
    <property type="entry name" value="rSAM_sf"/>
</dbReference>
<dbReference type="OrthoDB" id="9805215at2"/>
<feature type="binding site" evidence="8">
    <location>
        <position position="173"/>
    </location>
    <ligand>
        <name>[4Fe-4S] cluster</name>
        <dbReference type="ChEBI" id="CHEBI:49883"/>
        <label>2</label>
        <note>4Fe-4S-S-AdoMet</note>
    </ligand>
</feature>
<evidence type="ECO:0000256" key="8">
    <source>
        <dbReference type="HAMAP-Rule" id="MF_01865"/>
    </source>
</evidence>
<keyword evidence="12" id="KW-0689">Ribosomal protein</keyword>
<organism evidence="12 13">
    <name type="scientific">Adlercreutzia caecimuris B7</name>
    <dbReference type="NCBI Taxonomy" id="1235794"/>
    <lineage>
        <taxon>Bacteria</taxon>
        <taxon>Bacillati</taxon>
        <taxon>Actinomycetota</taxon>
        <taxon>Coriobacteriia</taxon>
        <taxon>Eggerthellales</taxon>
        <taxon>Eggerthellaceae</taxon>
        <taxon>Adlercreutzia</taxon>
    </lineage>
</organism>
<accession>R9L2A7</accession>
<dbReference type="InterPro" id="IPR005840">
    <property type="entry name" value="Ribosomal_uS12_MeSTrfase_RimO"/>
</dbReference>
<dbReference type="EC" id="2.8.4.4" evidence="8"/>
<feature type="domain" description="TRAM" evidence="9">
    <location>
        <begin position="385"/>
        <end position="446"/>
    </location>
</feature>
<dbReference type="FunFam" id="3.80.30.20:FF:000001">
    <property type="entry name" value="tRNA-2-methylthio-N(6)-dimethylallyladenosine synthase 2"/>
    <property type="match status" value="1"/>
</dbReference>
<evidence type="ECO:0000313" key="13">
    <source>
        <dbReference type="Proteomes" id="UP000014204"/>
    </source>
</evidence>
<evidence type="ECO:0000256" key="1">
    <source>
        <dbReference type="ARBA" id="ARBA00022485"/>
    </source>
</evidence>
<comment type="cofactor">
    <cofactor evidence="8">
        <name>[4Fe-4S] cluster</name>
        <dbReference type="ChEBI" id="CHEBI:49883"/>
    </cofactor>
    <text evidence="8">Binds 2 [4Fe-4S] clusters. One cluster is coordinated with 3 cysteines and an exchangeable S-adenosyl-L-methionine.</text>
</comment>
<dbReference type="Gene3D" id="2.40.50.140">
    <property type="entry name" value="Nucleic acid-binding proteins"/>
    <property type="match status" value="1"/>
</dbReference>
<feature type="domain" description="MTTase N-terminal" evidence="10">
    <location>
        <begin position="18"/>
        <end position="135"/>
    </location>
</feature>
<keyword evidence="12" id="KW-0687">Ribonucleoprotein</keyword>
<dbReference type="PROSITE" id="PS51449">
    <property type="entry name" value="MTTASE_N"/>
    <property type="match status" value="1"/>
</dbReference>
<comment type="catalytic activity">
    <reaction evidence="8">
        <text>L-aspartate(89)-[ribosomal protein uS12]-hydrogen + (sulfur carrier)-SH + AH2 + 2 S-adenosyl-L-methionine = 3-methylsulfanyl-L-aspartate(89)-[ribosomal protein uS12]-hydrogen + (sulfur carrier)-H + 5'-deoxyadenosine + L-methionine + A + S-adenosyl-L-homocysteine + 2 H(+)</text>
        <dbReference type="Rhea" id="RHEA:37087"/>
        <dbReference type="Rhea" id="RHEA-COMP:10460"/>
        <dbReference type="Rhea" id="RHEA-COMP:10461"/>
        <dbReference type="Rhea" id="RHEA-COMP:14737"/>
        <dbReference type="Rhea" id="RHEA-COMP:14739"/>
        <dbReference type="ChEBI" id="CHEBI:13193"/>
        <dbReference type="ChEBI" id="CHEBI:15378"/>
        <dbReference type="ChEBI" id="CHEBI:17319"/>
        <dbReference type="ChEBI" id="CHEBI:17499"/>
        <dbReference type="ChEBI" id="CHEBI:29917"/>
        <dbReference type="ChEBI" id="CHEBI:29961"/>
        <dbReference type="ChEBI" id="CHEBI:57844"/>
        <dbReference type="ChEBI" id="CHEBI:57856"/>
        <dbReference type="ChEBI" id="CHEBI:59789"/>
        <dbReference type="ChEBI" id="CHEBI:64428"/>
        <dbReference type="ChEBI" id="CHEBI:73599"/>
        <dbReference type="EC" id="2.8.4.4"/>
    </reaction>
</comment>
<comment type="function">
    <text evidence="8">Catalyzes the methylthiolation of an aspartic acid residue of ribosomal protein uS12.</text>
</comment>
<comment type="subcellular location">
    <subcellularLocation>
        <location evidence="8">Cytoplasm</location>
    </subcellularLocation>
</comment>
<evidence type="ECO:0000256" key="3">
    <source>
        <dbReference type="ARBA" id="ARBA00022679"/>
    </source>
</evidence>
<dbReference type="STRING" id="1235794.C811_00617"/>
<dbReference type="PANTHER" id="PTHR43837">
    <property type="entry name" value="RIBOSOMAL PROTEIN S12 METHYLTHIOTRANSFERASE RIMO"/>
    <property type="match status" value="1"/>
</dbReference>
<dbReference type="GO" id="GO:0035599">
    <property type="term" value="F:aspartic acid methylthiotransferase activity"/>
    <property type="evidence" value="ECO:0007669"/>
    <property type="project" value="TreeGrafter"/>
</dbReference>
<dbReference type="PATRIC" id="fig|1235794.3.peg.600"/>
<dbReference type="Proteomes" id="UP000014204">
    <property type="component" value="Unassembled WGS sequence"/>
</dbReference>
<dbReference type="SFLD" id="SFLDG01082">
    <property type="entry name" value="B12-binding_domain_containing"/>
    <property type="match status" value="1"/>
</dbReference>
<feature type="binding site" evidence="8">
    <location>
        <position position="98"/>
    </location>
    <ligand>
        <name>[4Fe-4S] cluster</name>
        <dbReference type="ChEBI" id="CHEBI:49883"/>
        <label>1</label>
    </ligand>
</feature>
<comment type="similarity">
    <text evidence="8">Belongs to the methylthiotransferase family. RimO subfamily.</text>
</comment>
<dbReference type="InterPro" id="IPR005839">
    <property type="entry name" value="Methylthiotransferase"/>
</dbReference>
<dbReference type="GO" id="GO:0103039">
    <property type="term" value="F:protein methylthiotransferase activity"/>
    <property type="evidence" value="ECO:0007669"/>
    <property type="project" value="UniProtKB-EC"/>
</dbReference>
<keyword evidence="13" id="KW-1185">Reference proteome</keyword>
<dbReference type="InterPro" id="IPR006638">
    <property type="entry name" value="Elp3/MiaA/NifB-like_rSAM"/>
</dbReference>
<dbReference type="PROSITE" id="PS51918">
    <property type="entry name" value="RADICAL_SAM"/>
    <property type="match status" value="1"/>
</dbReference>
<keyword evidence="5 8" id="KW-0479">Metal-binding</keyword>
<dbReference type="InterPro" id="IPR013848">
    <property type="entry name" value="Methylthiotransferase_N"/>
</dbReference>
<dbReference type="GO" id="GO:0046872">
    <property type="term" value="F:metal ion binding"/>
    <property type="evidence" value="ECO:0007669"/>
    <property type="project" value="UniProtKB-KW"/>
</dbReference>
<dbReference type="InterPro" id="IPR002792">
    <property type="entry name" value="TRAM_dom"/>
</dbReference>
<dbReference type="SMART" id="SM00729">
    <property type="entry name" value="Elp3"/>
    <property type="match status" value="1"/>
</dbReference>
<protein>
    <recommendedName>
        <fullName evidence="8">Ribosomal protein uS12 methylthiotransferase RimO</fullName>
        <shortName evidence="8">uS12 MTTase</shortName>
        <shortName evidence="8">uS12 methylthiotransferase</shortName>
        <ecNumber evidence="8">2.8.4.4</ecNumber>
    </recommendedName>
    <alternativeName>
        <fullName evidence="8">Ribosomal protein uS12 (aspartate-C(3))-methylthiotransferase</fullName>
    </alternativeName>
    <alternativeName>
        <fullName evidence="8">Ribosome maturation factor RimO</fullName>
    </alternativeName>
</protein>
<dbReference type="InterPro" id="IPR038135">
    <property type="entry name" value="Methylthiotransferase_N_sf"/>
</dbReference>
<evidence type="ECO:0000259" key="9">
    <source>
        <dbReference type="PROSITE" id="PS50926"/>
    </source>
</evidence>
<dbReference type="InterPro" id="IPR007197">
    <property type="entry name" value="rSAM"/>
</dbReference>
<dbReference type="Pfam" id="PF18693">
    <property type="entry name" value="TRAM_2"/>
    <property type="match status" value="1"/>
</dbReference>
<dbReference type="SFLD" id="SFLDS00029">
    <property type="entry name" value="Radical_SAM"/>
    <property type="match status" value="1"/>
</dbReference>
<dbReference type="Gene3D" id="3.80.30.20">
    <property type="entry name" value="tm_1862 like domain"/>
    <property type="match status" value="1"/>
</dbReference>
<keyword evidence="1 8" id="KW-0004">4Fe-4S</keyword>
<dbReference type="eggNOG" id="COG0621">
    <property type="taxonomic scope" value="Bacteria"/>
</dbReference>
<keyword evidence="2 8" id="KW-0963">Cytoplasm</keyword>
<dbReference type="Pfam" id="PF00919">
    <property type="entry name" value="UPF0004"/>
    <property type="match status" value="1"/>
</dbReference>
<dbReference type="Pfam" id="PF04055">
    <property type="entry name" value="Radical_SAM"/>
    <property type="match status" value="1"/>
</dbReference>
<dbReference type="NCBIfam" id="TIGR01125">
    <property type="entry name" value="30S ribosomal protein S12 methylthiotransferase RimO"/>
    <property type="match status" value="1"/>
</dbReference>
<evidence type="ECO:0000256" key="2">
    <source>
        <dbReference type="ARBA" id="ARBA00022490"/>
    </source>
</evidence>